<protein>
    <submittedName>
        <fullName evidence="3">Uncharacterized protein</fullName>
    </submittedName>
</protein>
<comment type="caution">
    <text evidence="3">The sequence shown here is derived from an EMBL/GenBank/DDBJ whole genome shotgun (WGS) entry which is preliminary data.</text>
</comment>
<evidence type="ECO:0000313" key="3">
    <source>
        <dbReference type="EMBL" id="KAK8175843.1"/>
    </source>
</evidence>
<reference evidence="3 4" key="1">
    <citation type="journal article" date="2022" name="G3 (Bethesda)">
        <title>Enemy or ally: a genomic approach to elucidate the lifestyle of Phyllosticta citrichinaensis.</title>
        <authorList>
            <person name="Buijs V.A."/>
            <person name="Groenewald J.Z."/>
            <person name="Haridas S."/>
            <person name="LaButti K.M."/>
            <person name="Lipzen A."/>
            <person name="Martin F.M."/>
            <person name="Barry K."/>
            <person name="Grigoriev I.V."/>
            <person name="Crous P.W."/>
            <person name="Seidl M.F."/>
        </authorList>
    </citation>
    <scope>NUCLEOTIDE SEQUENCE [LARGE SCALE GENOMIC DNA]</scope>
    <source>
        <strain evidence="3 4">CBS 129764</strain>
    </source>
</reference>
<keyword evidence="2" id="KW-0732">Signal</keyword>
<sequence length="166" mass="18419">MVCLVWLLLSPPSGCQPLLDQRLFPWCLLIRHVSFISSTLFSQLPSMTTEPPTPRLRFAARLVDTSPPDHQIFIKSHSRPAPSPRYGLEGPRADGCSTHPPLLPGATSLTTPTSQGAPKHDGAEVNGSLADDMLCFAPIHVDELLYWSTHRILVLQARGHWQQQRN</sequence>
<keyword evidence="4" id="KW-1185">Reference proteome</keyword>
<proteinExistence type="predicted"/>
<accession>A0ABR1Y499</accession>
<name>A0ABR1Y499_9PEZI</name>
<organism evidence="3 4">
    <name type="scientific">Phyllosticta citrichinensis</name>
    <dbReference type="NCBI Taxonomy" id="1130410"/>
    <lineage>
        <taxon>Eukaryota</taxon>
        <taxon>Fungi</taxon>
        <taxon>Dikarya</taxon>
        <taxon>Ascomycota</taxon>
        <taxon>Pezizomycotina</taxon>
        <taxon>Dothideomycetes</taxon>
        <taxon>Dothideomycetes incertae sedis</taxon>
        <taxon>Botryosphaeriales</taxon>
        <taxon>Phyllostictaceae</taxon>
        <taxon>Phyllosticta</taxon>
    </lineage>
</organism>
<dbReference type="Proteomes" id="UP001456524">
    <property type="component" value="Unassembled WGS sequence"/>
</dbReference>
<dbReference type="EMBL" id="JBBWUH010000002">
    <property type="protein sequence ID" value="KAK8175843.1"/>
    <property type="molecule type" value="Genomic_DNA"/>
</dbReference>
<feature type="chain" id="PRO_5045597024" evidence="2">
    <location>
        <begin position="16"/>
        <end position="166"/>
    </location>
</feature>
<gene>
    <name evidence="3" type="ORF">IWX90DRAFT_123464</name>
</gene>
<evidence type="ECO:0000256" key="2">
    <source>
        <dbReference type="SAM" id="SignalP"/>
    </source>
</evidence>
<evidence type="ECO:0000256" key="1">
    <source>
        <dbReference type="SAM" id="MobiDB-lite"/>
    </source>
</evidence>
<feature type="compositionally biased region" description="Polar residues" evidence="1">
    <location>
        <begin position="107"/>
        <end position="116"/>
    </location>
</feature>
<feature type="region of interest" description="Disordered" evidence="1">
    <location>
        <begin position="75"/>
        <end position="122"/>
    </location>
</feature>
<feature type="signal peptide" evidence="2">
    <location>
        <begin position="1"/>
        <end position="15"/>
    </location>
</feature>
<evidence type="ECO:0000313" key="4">
    <source>
        <dbReference type="Proteomes" id="UP001456524"/>
    </source>
</evidence>